<keyword evidence="4" id="KW-0010">Activator</keyword>
<dbReference type="GO" id="GO:0016602">
    <property type="term" value="C:CCAAT-binding factor complex"/>
    <property type="evidence" value="ECO:0007669"/>
    <property type="project" value="InterPro"/>
</dbReference>
<dbReference type="InterPro" id="IPR001289">
    <property type="entry name" value="NFYA"/>
</dbReference>
<keyword evidence="11" id="KW-1185">Reference proteome</keyword>
<protein>
    <recommendedName>
        <fullName evidence="8">Nuclear transcription factor Y subunit</fullName>
    </recommendedName>
</protein>
<feature type="compositionally biased region" description="Polar residues" evidence="9">
    <location>
        <begin position="282"/>
        <end position="303"/>
    </location>
</feature>
<organism evidence="10 11">
    <name type="scientific">Cymbomonas tetramitiformis</name>
    <dbReference type="NCBI Taxonomy" id="36881"/>
    <lineage>
        <taxon>Eukaryota</taxon>
        <taxon>Viridiplantae</taxon>
        <taxon>Chlorophyta</taxon>
        <taxon>Pyramimonadophyceae</taxon>
        <taxon>Pyramimonadales</taxon>
        <taxon>Pyramimonadaceae</taxon>
        <taxon>Cymbomonas</taxon>
    </lineage>
</organism>
<evidence type="ECO:0000256" key="7">
    <source>
        <dbReference type="ARBA" id="ARBA00025911"/>
    </source>
</evidence>
<evidence type="ECO:0000313" key="10">
    <source>
        <dbReference type="EMBL" id="KAK3275293.1"/>
    </source>
</evidence>
<comment type="function">
    <text evidence="8">Component of the sequence-specific heterotrimeric transcription factor (NF-Y) which specifically recognizes a 5'-CCAAT-3' box motif found in the promoters of its target genes.</text>
</comment>
<evidence type="ECO:0000256" key="4">
    <source>
        <dbReference type="ARBA" id="ARBA00023159"/>
    </source>
</evidence>
<sequence>MTSVGGFPGAGSTALSLFNTGTGAESMAGQPGGAAVLPGLPSSATLQSAAAARMGLFAGRPGYETGIGEQPVTAELGQPANGPTAPGLAAGSNPQAAVPGQQAGAEYMMPGTHLELNSAVQQSQARAAFPYDPYYNGMVYGQQTMVPQHMLSTISQTRMPLPSEIIEEEPVYVNAKQYHGILRRRQQRAKAEAENKLIKLRKPYLHESRHNHAQRRQRGAGGRFLTKAEKDALAAEEDAQRGGSDGADGAGTSTSADERAPSSTGAAPVIVDDVSGEKVESPTFTDPPTASTENSNFESAEVT</sequence>
<keyword evidence="3 8" id="KW-0238">DNA-binding</keyword>
<dbReference type="InterPro" id="IPR018362">
    <property type="entry name" value="CCAAT-binding_factor_CS"/>
</dbReference>
<dbReference type="PROSITE" id="PS51152">
    <property type="entry name" value="NFYA_HAP2_2"/>
    <property type="match status" value="1"/>
</dbReference>
<evidence type="ECO:0000256" key="1">
    <source>
        <dbReference type="ARBA" id="ARBA00004123"/>
    </source>
</evidence>
<feature type="region of interest" description="Disordered" evidence="9">
    <location>
        <begin position="201"/>
        <end position="303"/>
    </location>
</feature>
<dbReference type="EMBL" id="LGRX02007310">
    <property type="protein sequence ID" value="KAK3275293.1"/>
    <property type="molecule type" value="Genomic_DNA"/>
</dbReference>
<keyword evidence="2 8" id="KW-0805">Transcription regulation</keyword>
<evidence type="ECO:0000256" key="9">
    <source>
        <dbReference type="SAM" id="MobiDB-lite"/>
    </source>
</evidence>
<reference evidence="10 11" key="1">
    <citation type="journal article" date="2015" name="Genome Biol. Evol.">
        <title>Comparative Genomics of a Bacterivorous Green Alga Reveals Evolutionary Causalities and Consequences of Phago-Mixotrophic Mode of Nutrition.</title>
        <authorList>
            <person name="Burns J.A."/>
            <person name="Paasch A."/>
            <person name="Narechania A."/>
            <person name="Kim E."/>
        </authorList>
    </citation>
    <scope>NUCLEOTIDE SEQUENCE [LARGE SCALE GENOMIC DNA]</scope>
    <source>
        <strain evidence="10 11">PLY_AMNH</strain>
    </source>
</reference>
<proteinExistence type="inferred from homology"/>
<name>A0AAE0GC18_9CHLO</name>
<accession>A0AAE0GC18</accession>
<keyword evidence="5 8" id="KW-0804">Transcription</keyword>
<evidence type="ECO:0000256" key="3">
    <source>
        <dbReference type="ARBA" id="ARBA00023125"/>
    </source>
</evidence>
<dbReference type="Gene3D" id="6.10.250.2430">
    <property type="match status" value="1"/>
</dbReference>
<dbReference type="PANTHER" id="PTHR12632">
    <property type="entry name" value="TRANSCRIPTION FACTOR NF-Y ALPHA-RELATED"/>
    <property type="match status" value="1"/>
</dbReference>
<feature type="region of interest" description="Disordered" evidence="9">
    <location>
        <begin position="73"/>
        <end position="98"/>
    </location>
</feature>
<evidence type="ECO:0000313" key="11">
    <source>
        <dbReference type="Proteomes" id="UP001190700"/>
    </source>
</evidence>
<comment type="caution">
    <text evidence="10">The sequence shown here is derived from an EMBL/GenBank/DDBJ whole genome shotgun (WGS) entry which is preliminary data.</text>
</comment>
<dbReference type="GO" id="GO:0003700">
    <property type="term" value="F:DNA-binding transcription factor activity"/>
    <property type="evidence" value="ECO:0007669"/>
    <property type="project" value="UniProtKB-UniRule"/>
</dbReference>
<keyword evidence="6 8" id="KW-0539">Nucleus</keyword>
<dbReference type="AlphaFoldDB" id="A0AAE0GC18"/>
<dbReference type="GO" id="GO:0003677">
    <property type="term" value="F:DNA binding"/>
    <property type="evidence" value="ECO:0007669"/>
    <property type="project" value="UniProtKB-KW"/>
</dbReference>
<gene>
    <name evidence="10" type="ORF">CYMTET_16566</name>
</gene>
<evidence type="ECO:0000256" key="8">
    <source>
        <dbReference type="RuleBase" id="RU367155"/>
    </source>
</evidence>
<comment type="subunit">
    <text evidence="7">Heterotrimeric transcription factor composed of three components, NF-YA, NF-YB and NF-YC. NF-YB and NF-YC must interact and dimerize for NF-YA association and DNA binding.</text>
</comment>
<dbReference type="Pfam" id="PF02045">
    <property type="entry name" value="CBFB_NFYA"/>
    <property type="match status" value="1"/>
</dbReference>
<evidence type="ECO:0000256" key="2">
    <source>
        <dbReference type="ARBA" id="ARBA00023015"/>
    </source>
</evidence>
<dbReference type="SMART" id="SM00521">
    <property type="entry name" value="CBF"/>
    <property type="match status" value="1"/>
</dbReference>
<dbReference type="PROSITE" id="PS00686">
    <property type="entry name" value="NFYA_HAP2_1"/>
    <property type="match status" value="1"/>
</dbReference>
<dbReference type="Proteomes" id="UP001190700">
    <property type="component" value="Unassembled WGS sequence"/>
</dbReference>
<comment type="subcellular location">
    <subcellularLocation>
        <location evidence="1 8">Nucleus</location>
    </subcellularLocation>
</comment>
<evidence type="ECO:0000256" key="5">
    <source>
        <dbReference type="ARBA" id="ARBA00023163"/>
    </source>
</evidence>
<dbReference type="PRINTS" id="PR00616">
    <property type="entry name" value="CCAATSUBUNTB"/>
</dbReference>
<evidence type="ECO:0000256" key="6">
    <source>
        <dbReference type="ARBA" id="ARBA00023242"/>
    </source>
</evidence>
<comment type="similarity">
    <text evidence="8">Belongs to the NFYA/HAP2 subunit family.</text>
</comment>